<keyword evidence="2" id="KW-1185">Reference proteome</keyword>
<accession>A0A0K2GC82</accession>
<evidence type="ECO:0000313" key="2">
    <source>
        <dbReference type="Proteomes" id="UP000069205"/>
    </source>
</evidence>
<dbReference type="KEGG" id="nmv:NITMOv2_2148"/>
<protein>
    <recommendedName>
        <fullName evidence="3">Flagellar protein FliT</fullName>
    </recommendedName>
</protein>
<dbReference type="Proteomes" id="UP000069205">
    <property type="component" value="Chromosome"/>
</dbReference>
<dbReference type="STRING" id="42253.NITMOv2_2148"/>
<dbReference type="EMBL" id="CP011801">
    <property type="protein sequence ID" value="ALA58565.1"/>
    <property type="molecule type" value="Genomic_DNA"/>
</dbReference>
<sequence>MTESARRAQWTEAARTAAAQGRWDIVRDCYQRREQSLADEAVTPEEAARLLAIDREIHARAQLAQTVLASSMRDAAAIRQRLAGLRRGQGAPASDSRMILLQA</sequence>
<dbReference type="AlphaFoldDB" id="A0A0K2GC82"/>
<organism evidence="1 2">
    <name type="scientific">Nitrospira moscoviensis</name>
    <dbReference type="NCBI Taxonomy" id="42253"/>
    <lineage>
        <taxon>Bacteria</taxon>
        <taxon>Pseudomonadati</taxon>
        <taxon>Nitrospirota</taxon>
        <taxon>Nitrospiria</taxon>
        <taxon>Nitrospirales</taxon>
        <taxon>Nitrospiraceae</taxon>
        <taxon>Nitrospira</taxon>
    </lineage>
</organism>
<name>A0A0K2GC82_NITMO</name>
<gene>
    <name evidence="1" type="ORF">NITMOv2_2148</name>
</gene>
<reference evidence="1 2" key="1">
    <citation type="journal article" date="2015" name="Proc. Natl. Acad. Sci. U.S.A.">
        <title>Expanded metabolic versatility of ubiquitous nitrite-oxidizing bacteria from the genus Nitrospira.</title>
        <authorList>
            <person name="Koch H."/>
            <person name="Lucker S."/>
            <person name="Albertsen M."/>
            <person name="Kitzinger K."/>
            <person name="Herbold C."/>
            <person name="Spieck E."/>
            <person name="Nielsen P.H."/>
            <person name="Wagner M."/>
            <person name="Daims H."/>
        </authorList>
    </citation>
    <scope>NUCLEOTIDE SEQUENCE [LARGE SCALE GENOMIC DNA]</scope>
    <source>
        <strain evidence="1 2">NSP M-1</strain>
    </source>
</reference>
<evidence type="ECO:0000313" key="1">
    <source>
        <dbReference type="EMBL" id="ALA58565.1"/>
    </source>
</evidence>
<evidence type="ECO:0008006" key="3">
    <source>
        <dbReference type="Google" id="ProtNLM"/>
    </source>
</evidence>
<dbReference type="RefSeq" id="WP_053379714.1">
    <property type="nucleotide sequence ID" value="NZ_CP011801.1"/>
</dbReference>
<proteinExistence type="predicted"/>
<dbReference type="PATRIC" id="fig|42253.5.peg.2117"/>